<dbReference type="EMBL" id="SNRW01021954">
    <property type="protein sequence ID" value="KAA6364195.1"/>
    <property type="molecule type" value="Genomic_DNA"/>
</dbReference>
<gene>
    <name evidence="1" type="ORF">EZS28_040278</name>
</gene>
<evidence type="ECO:0000313" key="1">
    <source>
        <dbReference type="EMBL" id="KAA6364195.1"/>
    </source>
</evidence>
<reference evidence="1 2" key="1">
    <citation type="submission" date="2019-03" db="EMBL/GenBank/DDBJ databases">
        <title>Single cell metagenomics reveals metabolic interactions within the superorganism composed of flagellate Streblomastix strix and complex community of Bacteroidetes bacteria on its surface.</title>
        <authorList>
            <person name="Treitli S.C."/>
            <person name="Kolisko M."/>
            <person name="Husnik F."/>
            <person name="Keeling P."/>
            <person name="Hampl V."/>
        </authorList>
    </citation>
    <scope>NUCLEOTIDE SEQUENCE [LARGE SCALE GENOMIC DNA]</scope>
    <source>
        <strain evidence="1">ST1C</strain>
    </source>
</reference>
<proteinExistence type="predicted"/>
<accession>A0A5J4U3H2</accession>
<dbReference type="AlphaFoldDB" id="A0A5J4U3H2"/>
<protein>
    <submittedName>
        <fullName evidence="1">Uncharacterized protein</fullName>
    </submittedName>
</protein>
<dbReference type="Proteomes" id="UP000324800">
    <property type="component" value="Unassembled WGS sequence"/>
</dbReference>
<sequence>MTLTLGAWGVFALVRLLWFPFKELAA</sequence>
<organism evidence="1 2">
    <name type="scientific">Streblomastix strix</name>
    <dbReference type="NCBI Taxonomy" id="222440"/>
    <lineage>
        <taxon>Eukaryota</taxon>
        <taxon>Metamonada</taxon>
        <taxon>Preaxostyla</taxon>
        <taxon>Oxymonadida</taxon>
        <taxon>Streblomastigidae</taxon>
        <taxon>Streblomastix</taxon>
    </lineage>
</organism>
<evidence type="ECO:0000313" key="2">
    <source>
        <dbReference type="Proteomes" id="UP000324800"/>
    </source>
</evidence>
<feature type="non-terminal residue" evidence="1">
    <location>
        <position position="26"/>
    </location>
</feature>
<comment type="caution">
    <text evidence="1">The sequence shown here is derived from an EMBL/GenBank/DDBJ whole genome shotgun (WGS) entry which is preliminary data.</text>
</comment>
<name>A0A5J4U3H2_9EUKA</name>